<feature type="region of interest" description="Disordered" evidence="1">
    <location>
        <begin position="32"/>
        <end position="57"/>
    </location>
</feature>
<reference evidence="2" key="1">
    <citation type="submission" date="2022-07" db="EMBL/GenBank/DDBJ databases">
        <authorList>
            <person name="Li W.-J."/>
            <person name="Deng Q.-Q."/>
        </authorList>
    </citation>
    <scope>NUCLEOTIDE SEQUENCE</scope>
    <source>
        <strain evidence="2">SYSU M60031</strain>
    </source>
</reference>
<dbReference type="AlphaFoldDB" id="A0AA42BQG1"/>
<proteinExistence type="predicted"/>
<evidence type="ECO:0000256" key="1">
    <source>
        <dbReference type="SAM" id="MobiDB-lite"/>
    </source>
</evidence>
<dbReference type="RefSeq" id="WP_254759773.1">
    <property type="nucleotide sequence ID" value="NZ_JANCLT010000008.1"/>
</dbReference>
<dbReference type="EMBL" id="JANCLT010000008">
    <property type="protein sequence ID" value="MCP8969852.1"/>
    <property type="molecule type" value="Genomic_DNA"/>
</dbReference>
<protein>
    <submittedName>
        <fullName evidence="2">Uncharacterized protein</fullName>
    </submittedName>
</protein>
<evidence type="ECO:0000313" key="3">
    <source>
        <dbReference type="Proteomes" id="UP001156102"/>
    </source>
</evidence>
<dbReference type="Proteomes" id="UP001156102">
    <property type="component" value="Unassembled WGS sequence"/>
</dbReference>
<accession>A0AA42BQG1</accession>
<sequence length="57" mass="6307">MEKPNYYDGSGKLPETMLAALANASKTEVKEWPAAPSIQNPEQKPNYYDGSGTILYK</sequence>
<name>A0AA42BQG1_9BACI</name>
<evidence type="ECO:0000313" key="2">
    <source>
        <dbReference type="EMBL" id="MCP8969852.1"/>
    </source>
</evidence>
<organism evidence="2 3">
    <name type="scientific">Ectobacillus ponti</name>
    <dbReference type="NCBI Taxonomy" id="2961894"/>
    <lineage>
        <taxon>Bacteria</taxon>
        <taxon>Bacillati</taxon>
        <taxon>Bacillota</taxon>
        <taxon>Bacilli</taxon>
        <taxon>Bacillales</taxon>
        <taxon>Bacillaceae</taxon>
        <taxon>Ectobacillus</taxon>
    </lineage>
</organism>
<keyword evidence="3" id="KW-1185">Reference proteome</keyword>
<gene>
    <name evidence="2" type="ORF">NK662_15100</name>
</gene>
<comment type="caution">
    <text evidence="2">The sequence shown here is derived from an EMBL/GenBank/DDBJ whole genome shotgun (WGS) entry which is preliminary data.</text>
</comment>